<name>A0AA88H6P0_NAELO</name>
<evidence type="ECO:0000313" key="1">
    <source>
        <dbReference type="EMBL" id="KAG2393552.1"/>
    </source>
</evidence>
<evidence type="ECO:0000313" key="2">
    <source>
        <dbReference type="Proteomes" id="UP000816034"/>
    </source>
</evidence>
<reference evidence="1 2" key="1">
    <citation type="journal article" date="2018" name="BMC Genomics">
        <title>The genome of Naegleria lovaniensis, the basis for a comparative approach to unravel pathogenicity factors of the human pathogenic amoeba N. fowleri.</title>
        <authorList>
            <person name="Liechti N."/>
            <person name="Schurch N."/>
            <person name="Bruggmann R."/>
            <person name="Wittwer M."/>
        </authorList>
    </citation>
    <scope>NUCLEOTIDE SEQUENCE [LARGE SCALE GENOMIC DNA]</scope>
    <source>
        <strain evidence="1 2">ATCC 30569</strain>
    </source>
</reference>
<dbReference type="RefSeq" id="XP_044555446.1">
    <property type="nucleotide sequence ID" value="XM_044697015.1"/>
</dbReference>
<dbReference type="EMBL" id="PYSW02000002">
    <property type="protein sequence ID" value="KAG2393552.1"/>
    <property type="molecule type" value="Genomic_DNA"/>
</dbReference>
<proteinExistence type="predicted"/>
<sequence>MPKSTSLMEKWTKMLKRRVDRWWGLDPEFKHYLPEHQKEYRTPSPSSQEDATIPRQAFIKNFHIKYYQQDFRRGAGWNPEHIDTIVYRQEVIENAQKGNLKLMPGQPVGPFYGMDMDKKAAYVIDEREIKQVYTYNVDRQIFKPESAKSHDQIAAENEAQKLYANAQKVDFVGKK</sequence>
<gene>
    <name evidence="1" type="ORF">C9374_007083</name>
</gene>
<comment type="caution">
    <text evidence="1">The sequence shown here is derived from an EMBL/GenBank/DDBJ whole genome shotgun (WGS) entry which is preliminary data.</text>
</comment>
<dbReference type="GeneID" id="68099537"/>
<dbReference type="AlphaFoldDB" id="A0AA88H6P0"/>
<keyword evidence="2" id="KW-1185">Reference proteome</keyword>
<protein>
    <submittedName>
        <fullName evidence="1">Uncharacterized protein</fullName>
    </submittedName>
</protein>
<organism evidence="1 2">
    <name type="scientific">Naegleria lovaniensis</name>
    <name type="common">Amoeba</name>
    <dbReference type="NCBI Taxonomy" id="51637"/>
    <lineage>
        <taxon>Eukaryota</taxon>
        <taxon>Discoba</taxon>
        <taxon>Heterolobosea</taxon>
        <taxon>Tetramitia</taxon>
        <taxon>Eutetramitia</taxon>
        <taxon>Vahlkampfiidae</taxon>
        <taxon>Naegleria</taxon>
    </lineage>
</organism>
<dbReference type="Proteomes" id="UP000816034">
    <property type="component" value="Unassembled WGS sequence"/>
</dbReference>
<accession>A0AA88H6P0</accession>